<dbReference type="SUPFAM" id="SSF50715">
    <property type="entry name" value="Ribosomal protein L25-like"/>
    <property type="match status" value="1"/>
</dbReference>
<evidence type="ECO:0000256" key="1">
    <source>
        <dbReference type="ARBA" id="ARBA00022730"/>
    </source>
</evidence>
<dbReference type="InterPro" id="IPR001021">
    <property type="entry name" value="Ribosomal_bL25_long"/>
</dbReference>
<dbReference type="Gene3D" id="2.40.240.10">
    <property type="entry name" value="Ribosomal Protein L25, Chain P"/>
    <property type="match status" value="1"/>
</dbReference>
<dbReference type="HAMAP" id="MF_01334">
    <property type="entry name" value="Ribosomal_bL25_CTC"/>
    <property type="match status" value="1"/>
</dbReference>
<comment type="caution">
    <text evidence="8">The sequence shown here is derived from an EMBL/GenBank/DDBJ whole genome shotgun (WGS) entry which is preliminary data.</text>
</comment>
<dbReference type="GO" id="GO:0022625">
    <property type="term" value="C:cytosolic large ribosomal subunit"/>
    <property type="evidence" value="ECO:0007669"/>
    <property type="project" value="TreeGrafter"/>
</dbReference>
<comment type="function">
    <text evidence="5">This is one of the proteins that binds to the 5S RNA in the ribosome where it forms part of the central protuberance.</text>
</comment>
<dbReference type="GO" id="GO:0008097">
    <property type="term" value="F:5S rRNA binding"/>
    <property type="evidence" value="ECO:0007669"/>
    <property type="project" value="InterPro"/>
</dbReference>
<dbReference type="Pfam" id="PF14693">
    <property type="entry name" value="Ribosomal_TL5_C"/>
    <property type="match status" value="1"/>
</dbReference>
<keyword evidence="9" id="KW-1185">Reference proteome</keyword>
<dbReference type="InterPro" id="IPR020057">
    <property type="entry name" value="Ribosomal_bL25_b-dom"/>
</dbReference>
<reference evidence="8 9" key="2">
    <citation type="submission" date="2019-02" db="EMBL/GenBank/DDBJ databases">
        <title>'Lichenibacterium ramalinii' gen. nov. sp. nov., 'Lichenibacterium minor' gen. nov. sp. nov.</title>
        <authorList>
            <person name="Pankratov T."/>
        </authorList>
    </citation>
    <scope>NUCLEOTIDE SEQUENCE [LARGE SCALE GENOMIC DNA]</scope>
    <source>
        <strain evidence="8 9">RmlP001</strain>
    </source>
</reference>
<evidence type="ECO:0000313" key="8">
    <source>
        <dbReference type="EMBL" id="RYB07694.1"/>
    </source>
</evidence>
<dbReference type="InterPro" id="IPR029751">
    <property type="entry name" value="Ribosomal_L25_dom"/>
</dbReference>
<keyword evidence="3 5" id="KW-0689">Ribosomal protein</keyword>
<evidence type="ECO:0000256" key="3">
    <source>
        <dbReference type="ARBA" id="ARBA00022980"/>
    </source>
</evidence>
<dbReference type="OrthoDB" id="9806411at2"/>
<feature type="domain" description="Large ribosomal subunit protein bL25 L25" evidence="6">
    <location>
        <begin position="8"/>
        <end position="94"/>
    </location>
</feature>
<dbReference type="Proteomes" id="UP000289411">
    <property type="component" value="Unassembled WGS sequence"/>
</dbReference>
<sequence length="222" mass="23301">MAATKTIAAVARSGLGKGASRSIRREGRVPAVIYGGGDAPEAISLNFRDAHRHIYAGHFLTTIFEIDVEGRKERVIPRDYQLDKVKDLPVHVDFLRLKPGSKLRLEIPLNLVNVDQAPGVKRGGTVNVVRHTVEMLVPADNIPDSVTADLSTLDIGGSLHISAVVLPEGCAPVLRDRDFTLATIVAPSGLAEANADDAAAAAAAEAKAAAGAKGGKKAPPKK</sequence>
<dbReference type="InterPro" id="IPR037121">
    <property type="entry name" value="Ribosomal_bL25_C"/>
</dbReference>
<accession>A0A4Q2RI85</accession>
<dbReference type="PANTHER" id="PTHR33284:SF1">
    <property type="entry name" value="RIBOSOMAL PROTEIN L25_GLN-TRNA SYNTHETASE, ANTI-CODON-BINDING DOMAIN-CONTAINING PROTEIN"/>
    <property type="match status" value="1"/>
</dbReference>
<keyword evidence="2 5" id="KW-0694">RNA-binding</keyword>
<dbReference type="InterPro" id="IPR020056">
    <property type="entry name" value="Rbsml_bL25/Gln-tRNA_synth_N"/>
</dbReference>
<evidence type="ECO:0000256" key="5">
    <source>
        <dbReference type="HAMAP-Rule" id="MF_01334"/>
    </source>
</evidence>
<dbReference type="GO" id="GO:0006412">
    <property type="term" value="P:translation"/>
    <property type="evidence" value="ECO:0007669"/>
    <property type="project" value="UniProtKB-UniRule"/>
</dbReference>
<gene>
    <name evidence="5" type="primary">rplY</name>
    <name evidence="5" type="synonym">ctc</name>
    <name evidence="8" type="ORF">D3272_00740</name>
</gene>
<dbReference type="InterPro" id="IPR020930">
    <property type="entry name" value="Ribosomal_uL5_bac-type"/>
</dbReference>
<comment type="similarity">
    <text evidence="5">Belongs to the bacterial ribosomal protein bL25 family. CTC subfamily.</text>
</comment>
<keyword evidence="1 5" id="KW-0699">rRNA-binding</keyword>
<dbReference type="CDD" id="cd00495">
    <property type="entry name" value="Ribosomal_L25_TL5_CTC"/>
    <property type="match status" value="1"/>
</dbReference>
<evidence type="ECO:0000256" key="4">
    <source>
        <dbReference type="ARBA" id="ARBA00023274"/>
    </source>
</evidence>
<dbReference type="NCBIfam" id="TIGR00731">
    <property type="entry name" value="bL25_bact_ctc"/>
    <property type="match status" value="1"/>
</dbReference>
<dbReference type="GO" id="GO:0003735">
    <property type="term" value="F:structural constituent of ribosome"/>
    <property type="evidence" value="ECO:0007669"/>
    <property type="project" value="InterPro"/>
</dbReference>
<evidence type="ECO:0000259" key="7">
    <source>
        <dbReference type="Pfam" id="PF14693"/>
    </source>
</evidence>
<evidence type="ECO:0000256" key="2">
    <source>
        <dbReference type="ARBA" id="ARBA00022884"/>
    </source>
</evidence>
<reference evidence="8 9" key="1">
    <citation type="submission" date="2018-09" db="EMBL/GenBank/DDBJ databases">
        <authorList>
            <person name="Grouzdev D.S."/>
            <person name="Krutkina M.S."/>
        </authorList>
    </citation>
    <scope>NUCLEOTIDE SEQUENCE [LARGE SCALE GENOMIC DNA]</scope>
    <source>
        <strain evidence="8 9">RmlP001</strain>
    </source>
</reference>
<protein>
    <recommendedName>
        <fullName evidence="5">Large ribosomal subunit protein bL25</fullName>
    </recommendedName>
    <alternativeName>
        <fullName evidence="5">General stress protein CTC</fullName>
    </alternativeName>
</protein>
<keyword evidence="4 5" id="KW-0687">Ribonucleoprotein</keyword>
<dbReference type="PANTHER" id="PTHR33284">
    <property type="entry name" value="RIBOSOMAL PROTEIN L25/GLN-TRNA SYNTHETASE, ANTI-CODON-BINDING DOMAIN-CONTAINING PROTEIN"/>
    <property type="match status" value="1"/>
</dbReference>
<evidence type="ECO:0000259" key="6">
    <source>
        <dbReference type="Pfam" id="PF01386"/>
    </source>
</evidence>
<dbReference type="InterPro" id="IPR011035">
    <property type="entry name" value="Ribosomal_bL25/Gln-tRNA_synth"/>
</dbReference>
<dbReference type="EMBL" id="QYBC01000001">
    <property type="protein sequence ID" value="RYB07694.1"/>
    <property type="molecule type" value="Genomic_DNA"/>
</dbReference>
<proteinExistence type="inferred from homology"/>
<dbReference type="Pfam" id="PF01386">
    <property type="entry name" value="Ribosomal_L25p"/>
    <property type="match status" value="1"/>
</dbReference>
<comment type="subunit">
    <text evidence="5">Part of the 50S ribosomal subunit; part of the 5S rRNA/L5/L18/L25 subcomplex. Contacts the 5S rRNA. Binds to the 5S rRNA independently of L5 and L18.</text>
</comment>
<dbReference type="NCBIfam" id="NF004128">
    <property type="entry name" value="PRK05618.1-2"/>
    <property type="match status" value="1"/>
</dbReference>
<dbReference type="AlphaFoldDB" id="A0A4Q2RI85"/>
<organism evidence="8 9">
    <name type="scientific">Lichenibacterium ramalinae</name>
    <dbReference type="NCBI Taxonomy" id="2316527"/>
    <lineage>
        <taxon>Bacteria</taxon>
        <taxon>Pseudomonadati</taxon>
        <taxon>Pseudomonadota</taxon>
        <taxon>Alphaproteobacteria</taxon>
        <taxon>Hyphomicrobiales</taxon>
        <taxon>Lichenihabitantaceae</taxon>
        <taxon>Lichenibacterium</taxon>
    </lineage>
</organism>
<dbReference type="Gene3D" id="2.170.120.20">
    <property type="entry name" value="Ribosomal protein L25, beta domain"/>
    <property type="match status" value="1"/>
</dbReference>
<feature type="domain" description="Large ribosomal subunit protein bL25 beta" evidence="7">
    <location>
        <begin position="102"/>
        <end position="187"/>
    </location>
</feature>
<dbReference type="RefSeq" id="WP_129217164.1">
    <property type="nucleotide sequence ID" value="NZ_QYBC01000001.1"/>
</dbReference>
<name>A0A4Q2RI85_9HYPH</name>
<evidence type="ECO:0000313" key="9">
    <source>
        <dbReference type="Proteomes" id="UP000289411"/>
    </source>
</evidence>